<dbReference type="InterPro" id="IPR001015">
    <property type="entry name" value="Ferrochelatase"/>
</dbReference>
<dbReference type="OrthoDB" id="9809741at2"/>
<dbReference type="Pfam" id="PF00762">
    <property type="entry name" value="Ferrochelatase"/>
    <property type="match status" value="1"/>
</dbReference>
<evidence type="ECO:0000256" key="5">
    <source>
        <dbReference type="ARBA" id="ARBA00023133"/>
    </source>
</evidence>
<dbReference type="GO" id="GO:0004325">
    <property type="term" value="F:ferrochelatase activity"/>
    <property type="evidence" value="ECO:0007669"/>
    <property type="project" value="UniProtKB-UniRule"/>
</dbReference>
<keyword evidence="7 9" id="KW-0627">Porphyrin biosynthesis</keyword>
<dbReference type="EC" id="4.98.1.1" evidence="9 10"/>
<gene>
    <name evidence="9" type="primary">hemH</name>
    <name evidence="11" type="ORF">E3E12_02870</name>
</gene>
<dbReference type="GO" id="GO:0005737">
    <property type="term" value="C:cytoplasm"/>
    <property type="evidence" value="ECO:0007669"/>
    <property type="project" value="UniProtKB-SubCell"/>
</dbReference>
<dbReference type="KEGG" id="swf:E3E12_02870"/>
<name>A0A4Y6UB08_9PROT</name>
<dbReference type="AlphaFoldDB" id="A0A4Y6UB08"/>
<keyword evidence="6 9" id="KW-0456">Lyase</keyword>
<accession>A0A4Y6UB08</accession>
<evidence type="ECO:0000256" key="7">
    <source>
        <dbReference type="ARBA" id="ARBA00023244"/>
    </source>
</evidence>
<evidence type="ECO:0000256" key="2">
    <source>
        <dbReference type="ARBA" id="ARBA00022490"/>
    </source>
</evidence>
<sequence>MGDRTGVLLMALGTPEGTDYRSVRSFLSEFLSDQRVVELTPWLWKPLLEGVVLLSRPFRSGALYKRIWDEGENDSPLRVITRRQAAALGKRLARDDVPVAWAMRYGRPSIAEAVERLVAQGCGRIIALPLFPQYSATTNATANDALFRVLMKERRQPAVMTLPSFPTNPAYIQALAGRVRESLATLAWQPQLLVASFHGLPLSYVEKGDPYPLECAATVKALAAALGWPENKVPLTYQSRFGFNAWLQPSTVDVVTALPGRGIKRIAVTTPGFMADCIETLDEIGRDLKQRFLAAGGEDFVAVPCLNESPGGIATLESVVRQALQGYPALQP</sequence>
<dbReference type="GO" id="GO:0046872">
    <property type="term" value="F:metal ion binding"/>
    <property type="evidence" value="ECO:0007669"/>
    <property type="project" value="UniProtKB-KW"/>
</dbReference>
<dbReference type="PANTHER" id="PTHR11108:SF1">
    <property type="entry name" value="FERROCHELATASE, MITOCHONDRIAL"/>
    <property type="match status" value="1"/>
</dbReference>
<evidence type="ECO:0000256" key="1">
    <source>
        <dbReference type="ARBA" id="ARBA00007718"/>
    </source>
</evidence>
<dbReference type="FunFam" id="3.40.50.1400:FF:000002">
    <property type="entry name" value="Ferrochelatase"/>
    <property type="match status" value="1"/>
</dbReference>
<evidence type="ECO:0000313" key="11">
    <source>
        <dbReference type="EMBL" id="QDH14324.1"/>
    </source>
</evidence>
<protein>
    <recommendedName>
        <fullName evidence="9 10">Ferrochelatase</fullName>
        <ecNumber evidence="9 10">4.98.1.1</ecNumber>
    </recommendedName>
    <alternativeName>
        <fullName evidence="9">Heme synthase</fullName>
    </alternativeName>
    <alternativeName>
        <fullName evidence="9">Protoheme ferro-lyase</fullName>
    </alternativeName>
</protein>
<evidence type="ECO:0000256" key="3">
    <source>
        <dbReference type="ARBA" id="ARBA00022723"/>
    </source>
</evidence>
<evidence type="ECO:0000256" key="8">
    <source>
        <dbReference type="ARBA" id="ARBA00024536"/>
    </source>
</evidence>
<evidence type="ECO:0000256" key="4">
    <source>
        <dbReference type="ARBA" id="ARBA00023004"/>
    </source>
</evidence>
<comment type="similarity">
    <text evidence="1 9 10">Belongs to the ferrochelatase family.</text>
</comment>
<keyword evidence="5 9" id="KW-0350">Heme biosynthesis</keyword>
<evidence type="ECO:0000256" key="6">
    <source>
        <dbReference type="ARBA" id="ARBA00023239"/>
    </source>
</evidence>
<organism evidence="11 12">
    <name type="scientific">Formicincola oecophyllae</name>
    <dbReference type="NCBI Taxonomy" id="2558361"/>
    <lineage>
        <taxon>Bacteria</taxon>
        <taxon>Pseudomonadati</taxon>
        <taxon>Pseudomonadota</taxon>
        <taxon>Alphaproteobacteria</taxon>
        <taxon>Acetobacterales</taxon>
        <taxon>Acetobacteraceae</taxon>
        <taxon>Formicincola</taxon>
    </lineage>
</organism>
<keyword evidence="2 9" id="KW-0963">Cytoplasm</keyword>
<dbReference type="HAMAP" id="MF_00323">
    <property type="entry name" value="Ferrochelatase"/>
    <property type="match status" value="1"/>
</dbReference>
<feature type="binding site" evidence="9">
    <location>
        <position position="198"/>
    </location>
    <ligand>
        <name>Fe(2+)</name>
        <dbReference type="ChEBI" id="CHEBI:29033"/>
    </ligand>
</feature>
<keyword evidence="4 9" id="KW-0408">Iron</keyword>
<dbReference type="InterPro" id="IPR033644">
    <property type="entry name" value="Ferrochelatase_C"/>
</dbReference>
<comment type="catalytic activity">
    <reaction evidence="9 10">
        <text>heme b + 2 H(+) = protoporphyrin IX + Fe(2+)</text>
        <dbReference type="Rhea" id="RHEA:22584"/>
        <dbReference type="ChEBI" id="CHEBI:15378"/>
        <dbReference type="ChEBI" id="CHEBI:29033"/>
        <dbReference type="ChEBI" id="CHEBI:57306"/>
        <dbReference type="ChEBI" id="CHEBI:60344"/>
        <dbReference type="EC" id="4.98.1.1"/>
    </reaction>
</comment>
<evidence type="ECO:0000256" key="10">
    <source>
        <dbReference type="RuleBase" id="RU000607"/>
    </source>
</evidence>
<dbReference type="UniPathway" id="UPA00252">
    <property type="reaction ID" value="UER00325"/>
</dbReference>
<dbReference type="InterPro" id="IPR033659">
    <property type="entry name" value="Ferrochelatase_N"/>
</dbReference>
<dbReference type="Proteomes" id="UP000318709">
    <property type="component" value="Chromosome"/>
</dbReference>
<dbReference type="NCBIfam" id="TIGR00109">
    <property type="entry name" value="hemH"/>
    <property type="match status" value="1"/>
</dbReference>
<dbReference type="EMBL" id="CP038231">
    <property type="protein sequence ID" value="QDH14324.1"/>
    <property type="molecule type" value="Genomic_DNA"/>
</dbReference>
<dbReference type="PANTHER" id="PTHR11108">
    <property type="entry name" value="FERROCHELATASE"/>
    <property type="match status" value="1"/>
</dbReference>
<evidence type="ECO:0000313" key="12">
    <source>
        <dbReference type="Proteomes" id="UP000318709"/>
    </source>
</evidence>
<dbReference type="CDD" id="cd03411">
    <property type="entry name" value="Ferrochelatase_N"/>
    <property type="match status" value="1"/>
</dbReference>
<comment type="function">
    <text evidence="9 10">Catalyzes the ferrous insertion into protoporphyrin IX.</text>
</comment>
<feature type="binding site" evidence="9">
    <location>
        <position position="279"/>
    </location>
    <ligand>
        <name>Fe(2+)</name>
        <dbReference type="ChEBI" id="CHEBI:29033"/>
    </ligand>
</feature>
<comment type="pathway">
    <text evidence="9 10">Porphyrin-containing compound metabolism; protoheme biosynthesis; protoheme from protoporphyrin-IX: step 1/1.</text>
</comment>
<dbReference type="InterPro" id="IPR019772">
    <property type="entry name" value="Ferrochelatase_AS"/>
</dbReference>
<dbReference type="GO" id="GO:0006783">
    <property type="term" value="P:heme biosynthetic process"/>
    <property type="evidence" value="ECO:0007669"/>
    <property type="project" value="UniProtKB-UniRule"/>
</dbReference>
<reference evidence="11 12" key="1">
    <citation type="submission" date="2019-03" db="EMBL/GenBank/DDBJ databases">
        <title>The complete genome sequence of Swingsia_sp. F3b2 LMG30590(T).</title>
        <authorList>
            <person name="Chua K.-O."/>
            <person name="Chan K.-G."/>
            <person name="See-Too W.-S."/>
        </authorList>
    </citation>
    <scope>NUCLEOTIDE SEQUENCE [LARGE SCALE GENOMIC DNA]</scope>
    <source>
        <strain evidence="11 12">F3b2</strain>
    </source>
</reference>
<dbReference type="Gene3D" id="3.40.50.1400">
    <property type="match status" value="2"/>
</dbReference>
<evidence type="ECO:0000256" key="9">
    <source>
        <dbReference type="HAMAP-Rule" id="MF_00323"/>
    </source>
</evidence>
<keyword evidence="12" id="KW-1185">Reference proteome</keyword>
<keyword evidence="3 9" id="KW-0479">Metal-binding</keyword>
<dbReference type="CDD" id="cd00419">
    <property type="entry name" value="Ferrochelatase_C"/>
    <property type="match status" value="1"/>
</dbReference>
<proteinExistence type="inferred from homology"/>
<comment type="catalytic activity">
    <reaction evidence="8">
        <text>Fe-coproporphyrin III + 2 H(+) = coproporphyrin III + Fe(2+)</text>
        <dbReference type="Rhea" id="RHEA:49572"/>
        <dbReference type="ChEBI" id="CHEBI:15378"/>
        <dbReference type="ChEBI" id="CHEBI:29033"/>
        <dbReference type="ChEBI" id="CHEBI:68438"/>
        <dbReference type="ChEBI" id="CHEBI:131725"/>
        <dbReference type="EC" id="4.99.1.9"/>
    </reaction>
    <physiologicalReaction direction="right-to-left" evidence="8">
        <dbReference type="Rhea" id="RHEA:49574"/>
    </physiologicalReaction>
</comment>
<dbReference type="PROSITE" id="PS00534">
    <property type="entry name" value="FERROCHELATASE"/>
    <property type="match status" value="1"/>
</dbReference>
<comment type="subcellular location">
    <subcellularLocation>
        <location evidence="9 10">Cytoplasm</location>
    </subcellularLocation>
</comment>
<dbReference type="SUPFAM" id="SSF53800">
    <property type="entry name" value="Chelatase"/>
    <property type="match status" value="1"/>
</dbReference>